<keyword evidence="3" id="KW-1185">Reference proteome</keyword>
<proteinExistence type="predicted"/>
<protein>
    <submittedName>
        <fullName evidence="2">Uncharacterized protein</fullName>
    </submittedName>
</protein>
<dbReference type="EMBL" id="GL573566">
    <property type="protein sequence ID" value="ELR07748.1"/>
    <property type="molecule type" value="Genomic_DNA"/>
</dbReference>
<dbReference type="VEuPathDB" id="FungiDB:GMDG_08545"/>
<organism evidence="2 3">
    <name type="scientific">Pseudogymnoascus destructans (strain ATCC MYA-4855 / 20631-21)</name>
    <name type="common">Bat white-nose syndrome fungus</name>
    <name type="synonym">Geomyces destructans</name>
    <dbReference type="NCBI Taxonomy" id="658429"/>
    <lineage>
        <taxon>Eukaryota</taxon>
        <taxon>Fungi</taxon>
        <taxon>Dikarya</taxon>
        <taxon>Ascomycota</taxon>
        <taxon>Pezizomycotina</taxon>
        <taxon>Leotiomycetes</taxon>
        <taxon>Thelebolales</taxon>
        <taxon>Thelebolaceae</taxon>
        <taxon>Pseudogymnoascus</taxon>
    </lineage>
</organism>
<dbReference type="InParanoid" id="L8G511"/>
<dbReference type="Proteomes" id="UP000011064">
    <property type="component" value="Unassembled WGS sequence"/>
</dbReference>
<feature type="compositionally biased region" description="Low complexity" evidence="1">
    <location>
        <begin position="46"/>
        <end position="56"/>
    </location>
</feature>
<name>L8G511_PSED2</name>
<evidence type="ECO:0000256" key="1">
    <source>
        <dbReference type="SAM" id="MobiDB-lite"/>
    </source>
</evidence>
<gene>
    <name evidence="2" type="ORF">GMDG_08545</name>
</gene>
<reference evidence="3" key="1">
    <citation type="submission" date="2010-09" db="EMBL/GenBank/DDBJ databases">
        <title>The genome sequence of Geomyces destructans 20631-21.</title>
        <authorList>
            <consortium name="The Broad Institute Genome Sequencing Platform"/>
            <person name="Cuomo C.A."/>
            <person name="Blehert D.S."/>
            <person name="Lorch J.M."/>
            <person name="Young S.K."/>
            <person name="Zeng Q."/>
            <person name="Gargeya S."/>
            <person name="Fitzgerald M."/>
            <person name="Haas B."/>
            <person name="Abouelleil A."/>
            <person name="Alvarado L."/>
            <person name="Arachchi H.M."/>
            <person name="Berlin A."/>
            <person name="Brown A."/>
            <person name="Chapman S.B."/>
            <person name="Chen Z."/>
            <person name="Dunbar C."/>
            <person name="Freedman E."/>
            <person name="Gearin G."/>
            <person name="Gellesch M."/>
            <person name="Goldberg J."/>
            <person name="Griggs A."/>
            <person name="Gujja S."/>
            <person name="Heiman D."/>
            <person name="Howarth C."/>
            <person name="Larson L."/>
            <person name="Lui A."/>
            <person name="MacDonald P.J.P."/>
            <person name="Montmayeur A."/>
            <person name="Murphy C."/>
            <person name="Neiman D."/>
            <person name="Pearson M."/>
            <person name="Priest M."/>
            <person name="Roberts A."/>
            <person name="Saif S."/>
            <person name="Shea T."/>
            <person name="Shenoy N."/>
            <person name="Sisk P."/>
            <person name="Stolte C."/>
            <person name="Sykes S."/>
            <person name="Wortman J."/>
            <person name="Nusbaum C."/>
            <person name="Birren B."/>
        </authorList>
    </citation>
    <scope>NUCLEOTIDE SEQUENCE [LARGE SCALE GENOMIC DNA]</scope>
    <source>
        <strain evidence="3">ATCC MYA-4855 / 20631-21</strain>
    </source>
</reference>
<sequence length="73" mass="8018">MPFDDCAFHATELFAMATSPLSIDVWLSDQSRCEIELSCVPLDLPLLSPSSSPRSSEASRDCGMRNLPRECLA</sequence>
<feature type="region of interest" description="Disordered" evidence="1">
    <location>
        <begin position="46"/>
        <end position="73"/>
    </location>
</feature>
<dbReference type="HOGENOM" id="CLU_2782917_0_0_1"/>
<evidence type="ECO:0000313" key="2">
    <source>
        <dbReference type="EMBL" id="ELR07748.1"/>
    </source>
</evidence>
<dbReference type="AlphaFoldDB" id="L8G511"/>
<evidence type="ECO:0000313" key="3">
    <source>
        <dbReference type="Proteomes" id="UP000011064"/>
    </source>
</evidence>
<accession>L8G511</accession>